<sequence length="259" mass="27158">MASPTPKPRSLEGKVAIVTGASRGIGQAIAFDLASRGAKVTITYSSDRSAQSTSELIFKIETSANSKAIGVQCNLQDPSATKKIVDATIEAFGPSIDILVNNAAVISDKKIEDVSPEHFDEVFHLNVRAPLLMLQATLPHLRRPGRIINISSVGARAGFPGTGTYSASKAALEGYTRNWAAELGGDGTTVNAVNPGPVESEMLDQVSPEIVEPQKKATPVGQRVGTAEEVAEIVGFLAEGRSSWVSGQCLSASGGYAMY</sequence>
<comment type="caution">
    <text evidence="5">The sequence shown here is derived from an EMBL/GenBank/DDBJ whole genome shotgun (WGS) entry which is preliminary data.</text>
</comment>
<dbReference type="PRINTS" id="PR00081">
    <property type="entry name" value="GDHRDH"/>
</dbReference>
<dbReference type="PANTHER" id="PTHR48107:SF7">
    <property type="entry name" value="RE15974P"/>
    <property type="match status" value="1"/>
</dbReference>
<dbReference type="PROSITE" id="PS00061">
    <property type="entry name" value="ADH_SHORT"/>
    <property type="match status" value="1"/>
</dbReference>
<reference evidence="5 6" key="1">
    <citation type="journal article" date="2023" name="G3 (Bethesda)">
        <title>A chromosome-level genome assembly of Zasmidium syzygii isolated from banana leaves.</title>
        <authorList>
            <person name="van Westerhoven A.C."/>
            <person name="Mehrabi R."/>
            <person name="Talebi R."/>
            <person name="Steentjes M.B.F."/>
            <person name="Corcolon B."/>
            <person name="Chong P.A."/>
            <person name="Kema G.H.J."/>
            <person name="Seidl M.F."/>
        </authorList>
    </citation>
    <scope>NUCLEOTIDE SEQUENCE [LARGE SCALE GENOMIC DNA]</scope>
    <source>
        <strain evidence="5 6">P124</strain>
    </source>
</reference>
<dbReference type="EMBL" id="JAXOVC010000012">
    <property type="protein sequence ID" value="KAK4495289.1"/>
    <property type="molecule type" value="Genomic_DNA"/>
</dbReference>
<evidence type="ECO:0000313" key="5">
    <source>
        <dbReference type="EMBL" id="KAK4495289.1"/>
    </source>
</evidence>
<proteinExistence type="inferred from homology"/>
<evidence type="ECO:0000259" key="4">
    <source>
        <dbReference type="SMART" id="SM00822"/>
    </source>
</evidence>
<dbReference type="Pfam" id="PF13561">
    <property type="entry name" value="adh_short_C2"/>
    <property type="match status" value="1"/>
</dbReference>
<dbReference type="InterPro" id="IPR057326">
    <property type="entry name" value="KR_dom"/>
</dbReference>
<protein>
    <recommendedName>
        <fullName evidence="4">Ketoreductase domain-containing protein</fullName>
    </recommendedName>
</protein>
<evidence type="ECO:0000256" key="3">
    <source>
        <dbReference type="ARBA" id="ARBA00023002"/>
    </source>
</evidence>
<dbReference type="InterPro" id="IPR020904">
    <property type="entry name" value="Sc_DH/Rdtase_CS"/>
</dbReference>
<feature type="domain" description="Ketoreductase" evidence="4">
    <location>
        <begin position="14"/>
        <end position="201"/>
    </location>
</feature>
<comment type="similarity">
    <text evidence="1">Belongs to the short-chain dehydrogenases/reductases (SDR) family.</text>
</comment>
<dbReference type="Proteomes" id="UP001305779">
    <property type="component" value="Unassembled WGS sequence"/>
</dbReference>
<evidence type="ECO:0000313" key="6">
    <source>
        <dbReference type="Proteomes" id="UP001305779"/>
    </source>
</evidence>
<keyword evidence="2" id="KW-0521">NADP</keyword>
<evidence type="ECO:0000256" key="1">
    <source>
        <dbReference type="ARBA" id="ARBA00006484"/>
    </source>
</evidence>
<name>A0ABR0E1K1_ZASCE</name>
<keyword evidence="6" id="KW-1185">Reference proteome</keyword>
<keyword evidence="3" id="KW-0560">Oxidoreductase</keyword>
<dbReference type="PANTHER" id="PTHR48107">
    <property type="entry name" value="NADPH-DEPENDENT ALDEHYDE REDUCTASE-LIKE PROTEIN, CHLOROPLASTIC-RELATED"/>
    <property type="match status" value="1"/>
</dbReference>
<dbReference type="PRINTS" id="PR00080">
    <property type="entry name" value="SDRFAMILY"/>
</dbReference>
<dbReference type="Gene3D" id="3.40.50.720">
    <property type="entry name" value="NAD(P)-binding Rossmann-like Domain"/>
    <property type="match status" value="1"/>
</dbReference>
<gene>
    <name evidence="5" type="ORF">PRZ48_013619</name>
</gene>
<dbReference type="InterPro" id="IPR002347">
    <property type="entry name" value="SDR_fam"/>
</dbReference>
<dbReference type="SMART" id="SM00822">
    <property type="entry name" value="PKS_KR"/>
    <property type="match status" value="1"/>
</dbReference>
<dbReference type="InterPro" id="IPR036291">
    <property type="entry name" value="NAD(P)-bd_dom_sf"/>
</dbReference>
<evidence type="ECO:0000256" key="2">
    <source>
        <dbReference type="ARBA" id="ARBA00022857"/>
    </source>
</evidence>
<accession>A0ABR0E1K1</accession>
<dbReference type="SUPFAM" id="SSF51735">
    <property type="entry name" value="NAD(P)-binding Rossmann-fold domains"/>
    <property type="match status" value="1"/>
</dbReference>
<organism evidence="5 6">
    <name type="scientific">Zasmidium cellare</name>
    <name type="common">Wine cellar mold</name>
    <name type="synonym">Racodium cellare</name>
    <dbReference type="NCBI Taxonomy" id="395010"/>
    <lineage>
        <taxon>Eukaryota</taxon>
        <taxon>Fungi</taxon>
        <taxon>Dikarya</taxon>
        <taxon>Ascomycota</taxon>
        <taxon>Pezizomycotina</taxon>
        <taxon>Dothideomycetes</taxon>
        <taxon>Dothideomycetidae</taxon>
        <taxon>Mycosphaerellales</taxon>
        <taxon>Mycosphaerellaceae</taxon>
        <taxon>Zasmidium</taxon>
    </lineage>
</organism>